<dbReference type="EMBL" id="JAGQLL010000014">
    <property type="protein sequence ID" value="MCA9379808.1"/>
    <property type="molecule type" value="Genomic_DNA"/>
</dbReference>
<evidence type="ECO:0008006" key="4">
    <source>
        <dbReference type="Google" id="ProtNLM"/>
    </source>
</evidence>
<dbReference type="Proteomes" id="UP000745577">
    <property type="component" value="Unassembled WGS sequence"/>
</dbReference>
<proteinExistence type="predicted"/>
<sequence>MNIHSLEQKVYTFFNNYSDWFLRISIAIVYIWFGILKPFDSSPAADLVANSIYFLPREPFFIFLGVWETILGVMFLIPRLTKITFWIFILHMGGTFIPFITLTDTVFTKFPYGFSLEGQYIVKNIVLISAAIAILVNYLRKTNELD</sequence>
<comment type="caution">
    <text evidence="2">The sequence shown here is derived from an EMBL/GenBank/DDBJ whole genome shotgun (WGS) entry which is preliminary data.</text>
</comment>
<accession>A0A955IAQ5</accession>
<evidence type="ECO:0000313" key="3">
    <source>
        <dbReference type="Proteomes" id="UP000745577"/>
    </source>
</evidence>
<feature type="transmembrane region" description="Helical" evidence="1">
    <location>
        <begin position="83"/>
        <end position="100"/>
    </location>
</feature>
<keyword evidence="1" id="KW-1133">Transmembrane helix</keyword>
<organism evidence="2 3">
    <name type="scientific">Candidatus Dojkabacteria bacterium</name>
    <dbReference type="NCBI Taxonomy" id="2099670"/>
    <lineage>
        <taxon>Bacteria</taxon>
        <taxon>Candidatus Dojkabacteria</taxon>
    </lineage>
</organism>
<keyword evidence="1" id="KW-0472">Membrane</keyword>
<feature type="transmembrane region" description="Helical" evidence="1">
    <location>
        <begin position="20"/>
        <end position="39"/>
    </location>
</feature>
<evidence type="ECO:0000313" key="2">
    <source>
        <dbReference type="EMBL" id="MCA9379808.1"/>
    </source>
</evidence>
<reference evidence="2" key="1">
    <citation type="submission" date="2020-04" db="EMBL/GenBank/DDBJ databases">
        <authorList>
            <person name="Zhang T."/>
        </authorList>
    </citation>
    <scope>NUCLEOTIDE SEQUENCE</scope>
    <source>
        <strain evidence="2">HKST-UBA15</strain>
    </source>
</reference>
<feature type="transmembrane region" description="Helical" evidence="1">
    <location>
        <begin position="120"/>
        <end position="139"/>
    </location>
</feature>
<keyword evidence="1" id="KW-0812">Transmembrane</keyword>
<feature type="transmembrane region" description="Helical" evidence="1">
    <location>
        <begin position="59"/>
        <end position="76"/>
    </location>
</feature>
<dbReference type="AlphaFoldDB" id="A0A955IAQ5"/>
<name>A0A955IAQ5_9BACT</name>
<protein>
    <recommendedName>
        <fullName evidence="4">DoxX family membrane protein</fullName>
    </recommendedName>
</protein>
<gene>
    <name evidence="2" type="ORF">KC675_01370</name>
</gene>
<evidence type="ECO:0000256" key="1">
    <source>
        <dbReference type="SAM" id="Phobius"/>
    </source>
</evidence>
<reference evidence="2" key="2">
    <citation type="journal article" date="2021" name="Microbiome">
        <title>Successional dynamics and alternative stable states in a saline activated sludge microbial community over 9 years.</title>
        <authorList>
            <person name="Wang Y."/>
            <person name="Ye J."/>
            <person name="Ju F."/>
            <person name="Liu L."/>
            <person name="Boyd J.A."/>
            <person name="Deng Y."/>
            <person name="Parks D.H."/>
            <person name="Jiang X."/>
            <person name="Yin X."/>
            <person name="Woodcroft B.J."/>
            <person name="Tyson G.W."/>
            <person name="Hugenholtz P."/>
            <person name="Polz M.F."/>
            <person name="Zhang T."/>
        </authorList>
    </citation>
    <scope>NUCLEOTIDE SEQUENCE</scope>
    <source>
        <strain evidence="2">HKST-UBA15</strain>
    </source>
</reference>